<name>A0A918J836_9FLAO</name>
<dbReference type="EMBL" id="BMWP01000035">
    <property type="protein sequence ID" value="GGW48243.1"/>
    <property type="molecule type" value="Genomic_DNA"/>
</dbReference>
<organism evidence="1 2">
    <name type="scientific">Arenibacter certesii</name>
    <dbReference type="NCBI Taxonomy" id="228955"/>
    <lineage>
        <taxon>Bacteria</taxon>
        <taxon>Pseudomonadati</taxon>
        <taxon>Bacteroidota</taxon>
        <taxon>Flavobacteriia</taxon>
        <taxon>Flavobacteriales</taxon>
        <taxon>Flavobacteriaceae</taxon>
        <taxon>Arenibacter</taxon>
    </lineage>
</organism>
<proteinExistence type="predicted"/>
<gene>
    <name evidence="1" type="ORF">GCM10007383_35380</name>
</gene>
<comment type="caution">
    <text evidence="1">The sequence shown here is derived from an EMBL/GenBank/DDBJ whole genome shotgun (WGS) entry which is preliminary data.</text>
</comment>
<keyword evidence="2" id="KW-1185">Reference proteome</keyword>
<dbReference type="Proteomes" id="UP000634668">
    <property type="component" value="Unassembled WGS sequence"/>
</dbReference>
<evidence type="ECO:0008006" key="3">
    <source>
        <dbReference type="Google" id="ProtNLM"/>
    </source>
</evidence>
<sequence>MNILFILVDDLGYDDLGYTGSFIPLVSLPISSTIKSQRWSPFYSCQKKVDGKFKILKQKKIYDNSIKYSIKKDEGWLIIITYA</sequence>
<evidence type="ECO:0000313" key="2">
    <source>
        <dbReference type="Proteomes" id="UP000634668"/>
    </source>
</evidence>
<protein>
    <recommendedName>
        <fullName evidence="3">Sulfatase N-terminal domain-containing protein</fullName>
    </recommendedName>
</protein>
<accession>A0A918J836</accession>
<reference evidence="1" key="2">
    <citation type="submission" date="2020-09" db="EMBL/GenBank/DDBJ databases">
        <authorList>
            <person name="Sun Q."/>
            <person name="Kim S."/>
        </authorList>
    </citation>
    <scope>NUCLEOTIDE SEQUENCE</scope>
    <source>
        <strain evidence="1">KCTC 12113</strain>
    </source>
</reference>
<reference evidence="1" key="1">
    <citation type="journal article" date="2014" name="Int. J. Syst. Evol. Microbiol.">
        <title>Complete genome sequence of Corynebacterium casei LMG S-19264T (=DSM 44701T), isolated from a smear-ripened cheese.</title>
        <authorList>
            <consortium name="US DOE Joint Genome Institute (JGI-PGF)"/>
            <person name="Walter F."/>
            <person name="Albersmeier A."/>
            <person name="Kalinowski J."/>
            <person name="Ruckert C."/>
        </authorList>
    </citation>
    <scope>NUCLEOTIDE SEQUENCE</scope>
    <source>
        <strain evidence="1">KCTC 12113</strain>
    </source>
</reference>
<dbReference type="AlphaFoldDB" id="A0A918J836"/>
<evidence type="ECO:0000313" key="1">
    <source>
        <dbReference type="EMBL" id="GGW48243.1"/>
    </source>
</evidence>